<accession>A0A562PIW9</accession>
<evidence type="ECO:0000259" key="1">
    <source>
        <dbReference type="PROSITE" id="PS51833"/>
    </source>
</evidence>
<evidence type="ECO:0000313" key="5">
    <source>
        <dbReference type="Proteomes" id="UP000437862"/>
    </source>
</evidence>
<dbReference type="Pfam" id="PF08668">
    <property type="entry name" value="HDOD"/>
    <property type="match status" value="1"/>
</dbReference>
<dbReference type="AlphaFoldDB" id="A0A562PIW9"/>
<name>A0A562PIW9_9BURK</name>
<dbReference type="PANTHER" id="PTHR33525">
    <property type="match status" value="1"/>
</dbReference>
<protein>
    <submittedName>
        <fullName evidence="3">EAL and modified HD-GYP domain-containing signal transduction protein</fullName>
    </submittedName>
    <submittedName>
        <fullName evidence="2">HDOD domain-containing protein</fullName>
    </submittedName>
</protein>
<organism evidence="3 4">
    <name type="scientific">Pseudoduganella flava</name>
    <dbReference type="NCBI Taxonomy" id="871742"/>
    <lineage>
        <taxon>Bacteria</taxon>
        <taxon>Pseudomonadati</taxon>
        <taxon>Pseudomonadota</taxon>
        <taxon>Betaproteobacteria</taxon>
        <taxon>Burkholderiales</taxon>
        <taxon>Oxalobacteraceae</taxon>
        <taxon>Telluria group</taxon>
        <taxon>Pseudoduganella</taxon>
    </lineage>
</organism>
<dbReference type="Proteomes" id="UP000315112">
    <property type="component" value="Unassembled WGS sequence"/>
</dbReference>
<evidence type="ECO:0000313" key="2">
    <source>
        <dbReference type="EMBL" id="QGZ41970.1"/>
    </source>
</evidence>
<dbReference type="Gene3D" id="1.10.3210.10">
    <property type="entry name" value="Hypothetical protein af1432"/>
    <property type="match status" value="1"/>
</dbReference>
<dbReference type="RefSeq" id="WP_145879024.1">
    <property type="nucleotide sequence ID" value="NZ_CP046904.1"/>
</dbReference>
<proteinExistence type="predicted"/>
<dbReference type="SUPFAM" id="SSF109604">
    <property type="entry name" value="HD-domain/PDEase-like"/>
    <property type="match status" value="1"/>
</dbReference>
<dbReference type="OrthoDB" id="9804751at2"/>
<dbReference type="InterPro" id="IPR052340">
    <property type="entry name" value="RNase_Y/CdgJ"/>
</dbReference>
<reference evidence="3 4" key="1">
    <citation type="journal article" date="2015" name="Stand. Genomic Sci.">
        <title>Genomic Encyclopedia of Bacterial and Archaeal Type Strains, Phase III: the genomes of soil and plant-associated and newly described type strains.</title>
        <authorList>
            <person name="Whitman W.B."/>
            <person name="Woyke T."/>
            <person name="Klenk H.P."/>
            <person name="Zhou Y."/>
            <person name="Lilburn T.G."/>
            <person name="Beck B.J."/>
            <person name="De Vos P."/>
            <person name="Vandamme P."/>
            <person name="Eisen J.A."/>
            <person name="Garrity G."/>
            <person name="Hugenholtz P."/>
            <person name="Kyrpides N.C."/>
        </authorList>
    </citation>
    <scope>NUCLEOTIDE SEQUENCE [LARGE SCALE GENOMIC DNA]</scope>
    <source>
        <strain evidence="3 4">CGMCC 1.10685</strain>
    </source>
</reference>
<reference evidence="2 5" key="3">
    <citation type="submission" date="2019-12" db="EMBL/GenBank/DDBJ databases">
        <title>Draft Genome Sequences of Six Type Strains of the Genus Massilia.</title>
        <authorList>
            <person name="Miess H."/>
            <person name="Frediansyah A."/>
            <person name="Goeker M."/>
            <person name="Gross H."/>
        </authorList>
    </citation>
    <scope>NUCLEOTIDE SEQUENCE [LARGE SCALE GENOMIC DNA]</scope>
    <source>
        <strain evidence="2 5">DSM 26639</strain>
    </source>
</reference>
<dbReference type="EMBL" id="VLKW01000009">
    <property type="protein sequence ID" value="TWI44384.1"/>
    <property type="molecule type" value="Genomic_DNA"/>
</dbReference>
<dbReference type="EMBL" id="CP046904">
    <property type="protein sequence ID" value="QGZ41970.1"/>
    <property type="molecule type" value="Genomic_DNA"/>
</dbReference>
<sequence>MPAHDLFPLAGLEAVADAQHELVAVALRPHPTMDAYDTALALCGYPGSGALAPLDRIVTLADPLRVRPEHLPLLPPSNTVFRIPVDALEDAATRKHCAALAGQGYRLQADGTAGFAQIESGISGLARDMSAVLPQLPPEWALLTMNGPHWAYGIADVEHHAVCRAAGFHWFSGDPARWRGPAAGDGTSRKRLLALLALLAEDADSRELEAVLKQDPALSYHLLKVVNSAAFGLATPVHHFGQAINVLGRRQLQRWLQLLLYARPQPDGPQDPLLPQAAQRASQMEALCRLQGGGRERQDLAFVTGVFALLDVLLGMPMADIVAALRLDMDVVAALLERSGPLGELLALVEQPVPDPARVAAAGLTHEQFWQGQLQGWQWAIQVGRNLR</sequence>
<keyword evidence="5" id="KW-1185">Reference proteome</keyword>
<gene>
    <name evidence="2" type="ORF">GO485_24910</name>
    <name evidence="3" type="ORF">IP92_04333</name>
</gene>
<reference evidence="3" key="2">
    <citation type="submission" date="2019-07" db="EMBL/GenBank/DDBJ databases">
        <authorList>
            <person name="Whitman W."/>
            <person name="Huntemann M."/>
            <person name="Clum A."/>
            <person name="Pillay M."/>
            <person name="Palaniappan K."/>
            <person name="Varghese N."/>
            <person name="Mikhailova N."/>
            <person name="Stamatis D."/>
            <person name="Reddy T."/>
            <person name="Daum C."/>
            <person name="Shapiro N."/>
            <person name="Ivanova N."/>
            <person name="Kyrpides N."/>
            <person name="Woyke T."/>
        </authorList>
    </citation>
    <scope>NUCLEOTIDE SEQUENCE</scope>
    <source>
        <strain evidence="3">CGMCC 1.10685</strain>
    </source>
</reference>
<evidence type="ECO:0000313" key="4">
    <source>
        <dbReference type="Proteomes" id="UP000315112"/>
    </source>
</evidence>
<dbReference type="PANTHER" id="PTHR33525:SF4">
    <property type="entry name" value="CYCLIC DI-GMP PHOSPHODIESTERASE CDGJ"/>
    <property type="match status" value="1"/>
</dbReference>
<dbReference type="InterPro" id="IPR013976">
    <property type="entry name" value="HDOD"/>
</dbReference>
<evidence type="ECO:0000313" key="3">
    <source>
        <dbReference type="EMBL" id="TWI44384.1"/>
    </source>
</evidence>
<dbReference type="PROSITE" id="PS51833">
    <property type="entry name" value="HDOD"/>
    <property type="match status" value="1"/>
</dbReference>
<feature type="domain" description="HDOD" evidence="1">
    <location>
        <begin position="185"/>
        <end position="369"/>
    </location>
</feature>
<dbReference type="Proteomes" id="UP000437862">
    <property type="component" value="Chromosome"/>
</dbReference>